<evidence type="ECO:0000256" key="3">
    <source>
        <dbReference type="ARBA" id="ARBA00011738"/>
    </source>
</evidence>
<sequence>MTTPPATPSPDRAPRADPAWRVSRHASGLAPSVIAEALREAAEGGAISLAAGCPAEETLPVAETRALVERVLARPGALQYGDTNGLPGLRTWIAQDTARRTGRSVASGQVVITHGSQQALDLVCRALLDPGDTVIVDRPSYSGALHVLGLHQARVRAVPIATDPDPDLSALEGVLAEGPPARLVYVVPNFANPTGASLTAGRRRALARLADQYGCVVVEDDPYRDLAFGPAGGDTDEQGEQQEQPEQAPPLAALSDRVVTLGSFSKVLSPAARTGYLVAPEPLAPLLRTMKEAVDLGNSAFTQALVLALVTEPGLLERRLATLRSVYRDRQKIMVAALGSYLGEELEFQVPAGGFFVWGRLTGGGDTRALLPLALREGVAFVPGAAFYAHDPDVSTLRLSYAAADPTRLGPGCLRLARAVGRLRAGPRPGRGA</sequence>
<dbReference type="InterPro" id="IPR015422">
    <property type="entry name" value="PyrdxlP-dep_Trfase_small"/>
</dbReference>
<protein>
    <submittedName>
        <fullName evidence="9">Aminotransferase</fullName>
    </submittedName>
</protein>
<organism evidence="9 10">
    <name type="scientific">Streptomyces laurentii</name>
    <dbReference type="NCBI Taxonomy" id="39478"/>
    <lineage>
        <taxon>Bacteria</taxon>
        <taxon>Bacillati</taxon>
        <taxon>Actinomycetota</taxon>
        <taxon>Actinomycetes</taxon>
        <taxon>Kitasatosporales</taxon>
        <taxon>Streptomycetaceae</taxon>
        <taxon>Streptomyces</taxon>
    </lineage>
</organism>
<dbReference type="RefSeq" id="WP_359875471.1">
    <property type="nucleotide sequence ID" value="NZ_JBEYHT010000012.1"/>
</dbReference>
<dbReference type="InterPro" id="IPR004839">
    <property type="entry name" value="Aminotransferase_I/II_large"/>
</dbReference>
<comment type="cofactor">
    <cofactor evidence="1">
        <name>pyridoxal 5'-phosphate</name>
        <dbReference type="ChEBI" id="CHEBI:597326"/>
    </cofactor>
</comment>
<dbReference type="KEGG" id="slau:SLA_2446"/>
<dbReference type="Proteomes" id="UP000217676">
    <property type="component" value="Chromosome"/>
</dbReference>
<evidence type="ECO:0000259" key="8">
    <source>
        <dbReference type="Pfam" id="PF00155"/>
    </source>
</evidence>
<keyword evidence="6" id="KW-0663">Pyridoxal phosphate</keyword>
<evidence type="ECO:0000256" key="1">
    <source>
        <dbReference type="ARBA" id="ARBA00001933"/>
    </source>
</evidence>
<dbReference type="AlphaFoldDB" id="A0A160NZH8"/>
<comment type="subunit">
    <text evidence="3">Homodimer.</text>
</comment>
<dbReference type="GO" id="GO:1901605">
    <property type="term" value="P:alpha-amino acid metabolic process"/>
    <property type="evidence" value="ECO:0007669"/>
    <property type="project" value="TreeGrafter"/>
</dbReference>
<evidence type="ECO:0000256" key="4">
    <source>
        <dbReference type="ARBA" id="ARBA00022576"/>
    </source>
</evidence>
<dbReference type="InterPro" id="IPR015421">
    <property type="entry name" value="PyrdxlP-dep_Trfase_major"/>
</dbReference>
<evidence type="ECO:0000313" key="10">
    <source>
        <dbReference type="Proteomes" id="UP000217676"/>
    </source>
</evidence>
<keyword evidence="5 9" id="KW-0808">Transferase</keyword>
<keyword evidence="10" id="KW-1185">Reference proteome</keyword>
<evidence type="ECO:0000313" key="9">
    <source>
        <dbReference type="EMBL" id="BAU83373.1"/>
    </source>
</evidence>
<proteinExistence type="inferred from homology"/>
<dbReference type="PANTHER" id="PTHR42790:SF19">
    <property type="entry name" value="KYNURENINE_ALPHA-AMINOADIPATE AMINOTRANSFERASE, MITOCHONDRIAL"/>
    <property type="match status" value="1"/>
</dbReference>
<evidence type="ECO:0000256" key="5">
    <source>
        <dbReference type="ARBA" id="ARBA00022679"/>
    </source>
</evidence>
<reference evidence="9 10" key="1">
    <citation type="journal article" date="2016" name="Genome Announc.">
        <title>Complete Genome Sequence of Thiostrepton-Producing Streptomyces laurentii ATCC 31255.</title>
        <authorList>
            <person name="Doi K."/>
            <person name="Fujino Y."/>
            <person name="Nagayoshi Y."/>
            <person name="Ohshima T."/>
            <person name="Ogata S."/>
        </authorList>
    </citation>
    <scope>NUCLEOTIDE SEQUENCE [LARGE SCALE GENOMIC DNA]</scope>
    <source>
        <strain evidence="9 10">ATCC 31255</strain>
    </source>
</reference>
<evidence type="ECO:0000256" key="7">
    <source>
        <dbReference type="SAM" id="MobiDB-lite"/>
    </source>
</evidence>
<dbReference type="InterPro" id="IPR015424">
    <property type="entry name" value="PyrdxlP-dep_Trfase"/>
</dbReference>
<dbReference type="GO" id="GO:0008483">
    <property type="term" value="F:transaminase activity"/>
    <property type="evidence" value="ECO:0007669"/>
    <property type="project" value="UniProtKB-KW"/>
</dbReference>
<evidence type="ECO:0000256" key="2">
    <source>
        <dbReference type="ARBA" id="ARBA00007441"/>
    </source>
</evidence>
<dbReference type="Pfam" id="PF00155">
    <property type="entry name" value="Aminotran_1_2"/>
    <property type="match status" value="1"/>
</dbReference>
<accession>A0A160NZH8</accession>
<dbReference type="CDD" id="cd00609">
    <property type="entry name" value="AAT_like"/>
    <property type="match status" value="1"/>
</dbReference>
<dbReference type="GO" id="GO:0030170">
    <property type="term" value="F:pyridoxal phosphate binding"/>
    <property type="evidence" value="ECO:0007669"/>
    <property type="project" value="InterPro"/>
</dbReference>
<dbReference type="SUPFAM" id="SSF53383">
    <property type="entry name" value="PLP-dependent transferases"/>
    <property type="match status" value="1"/>
</dbReference>
<comment type="similarity">
    <text evidence="2">Belongs to the class-I pyridoxal-phosphate-dependent aminotransferase family.</text>
</comment>
<name>A0A160NZH8_STRLU</name>
<dbReference type="FunFam" id="3.40.640.10:FF:000053">
    <property type="entry name" value="Aminotransferase, class I"/>
    <property type="match status" value="1"/>
</dbReference>
<dbReference type="EMBL" id="AP017424">
    <property type="protein sequence ID" value="BAU83373.1"/>
    <property type="molecule type" value="Genomic_DNA"/>
</dbReference>
<dbReference type="Gene3D" id="3.40.640.10">
    <property type="entry name" value="Type I PLP-dependent aspartate aminotransferase-like (Major domain)"/>
    <property type="match status" value="1"/>
</dbReference>
<keyword evidence="4 9" id="KW-0032">Aminotransferase</keyword>
<dbReference type="PANTHER" id="PTHR42790">
    <property type="entry name" value="AMINOTRANSFERASE"/>
    <property type="match status" value="1"/>
</dbReference>
<feature type="domain" description="Aminotransferase class I/classII large" evidence="8">
    <location>
        <begin position="47"/>
        <end position="409"/>
    </location>
</feature>
<feature type="region of interest" description="Disordered" evidence="7">
    <location>
        <begin position="227"/>
        <end position="249"/>
    </location>
</feature>
<gene>
    <name evidence="9" type="ORF">SLA_2446</name>
</gene>
<dbReference type="Gene3D" id="3.90.1150.10">
    <property type="entry name" value="Aspartate Aminotransferase, domain 1"/>
    <property type="match status" value="1"/>
</dbReference>
<dbReference type="InterPro" id="IPR050859">
    <property type="entry name" value="Class-I_PLP-dep_aminotransf"/>
</dbReference>
<evidence type="ECO:0000256" key="6">
    <source>
        <dbReference type="ARBA" id="ARBA00022898"/>
    </source>
</evidence>